<evidence type="ECO:0000313" key="12">
    <source>
        <dbReference type="EMBL" id="MFD2543000.1"/>
    </source>
</evidence>
<keyword evidence="5" id="KW-1003">Cell membrane</keyword>
<evidence type="ECO:0000256" key="1">
    <source>
        <dbReference type="ARBA" id="ARBA00004651"/>
    </source>
</evidence>
<evidence type="ECO:0000256" key="11">
    <source>
        <dbReference type="SAM" id="Phobius"/>
    </source>
</evidence>
<feature type="transmembrane region" description="Helical" evidence="11">
    <location>
        <begin position="132"/>
        <end position="153"/>
    </location>
</feature>
<evidence type="ECO:0000256" key="2">
    <source>
        <dbReference type="ARBA" id="ARBA00010199"/>
    </source>
</evidence>
<feature type="transmembrane region" description="Helical" evidence="11">
    <location>
        <begin position="412"/>
        <end position="433"/>
    </location>
</feature>
<dbReference type="CDD" id="cd13136">
    <property type="entry name" value="MATE_DinF_like"/>
    <property type="match status" value="1"/>
</dbReference>
<evidence type="ECO:0000256" key="3">
    <source>
        <dbReference type="ARBA" id="ARBA00022448"/>
    </source>
</evidence>
<feature type="transmembrane region" description="Helical" evidence="11">
    <location>
        <begin position="316"/>
        <end position="335"/>
    </location>
</feature>
<dbReference type="PANTHER" id="PTHR43298">
    <property type="entry name" value="MULTIDRUG RESISTANCE PROTEIN NORM-RELATED"/>
    <property type="match status" value="1"/>
</dbReference>
<feature type="transmembrane region" description="Helical" evidence="11">
    <location>
        <begin position="160"/>
        <end position="184"/>
    </location>
</feature>
<feature type="transmembrane region" description="Helical" evidence="11">
    <location>
        <begin position="236"/>
        <end position="257"/>
    </location>
</feature>
<feature type="transmembrane region" description="Helical" evidence="11">
    <location>
        <begin position="93"/>
        <end position="112"/>
    </location>
</feature>
<proteinExistence type="inferred from homology"/>
<dbReference type="EMBL" id="JBHULM010000011">
    <property type="protein sequence ID" value="MFD2543000.1"/>
    <property type="molecule type" value="Genomic_DNA"/>
</dbReference>
<dbReference type="PIRSF" id="PIRSF006603">
    <property type="entry name" value="DinF"/>
    <property type="match status" value="1"/>
</dbReference>
<keyword evidence="9 11" id="KW-0472">Membrane</keyword>
<evidence type="ECO:0000256" key="7">
    <source>
        <dbReference type="ARBA" id="ARBA00022989"/>
    </source>
</evidence>
<feature type="transmembrane region" description="Helical" evidence="11">
    <location>
        <begin position="196"/>
        <end position="216"/>
    </location>
</feature>
<evidence type="ECO:0000256" key="4">
    <source>
        <dbReference type="ARBA" id="ARBA00022449"/>
    </source>
</evidence>
<protein>
    <recommendedName>
        <fullName evidence="10">Multidrug-efflux transporter</fullName>
    </recommendedName>
</protein>
<dbReference type="PANTHER" id="PTHR43298:SF2">
    <property type="entry name" value="FMN_FAD EXPORTER YEEO-RELATED"/>
    <property type="match status" value="1"/>
</dbReference>
<evidence type="ECO:0000256" key="6">
    <source>
        <dbReference type="ARBA" id="ARBA00022692"/>
    </source>
</evidence>
<name>A0ABW5K456_9FLAO</name>
<feature type="transmembrane region" description="Helical" evidence="11">
    <location>
        <begin position="355"/>
        <end position="376"/>
    </location>
</feature>
<comment type="caution">
    <text evidence="12">The sequence shown here is derived from an EMBL/GenBank/DDBJ whole genome shotgun (WGS) entry which is preliminary data.</text>
</comment>
<feature type="transmembrane region" description="Helical" evidence="11">
    <location>
        <begin position="269"/>
        <end position="296"/>
    </location>
</feature>
<keyword evidence="3" id="KW-0813">Transport</keyword>
<keyword evidence="7 11" id="KW-1133">Transmembrane helix</keyword>
<dbReference type="RefSeq" id="WP_379904449.1">
    <property type="nucleotide sequence ID" value="NZ_JBHULM010000011.1"/>
</dbReference>
<keyword evidence="13" id="KW-1185">Reference proteome</keyword>
<comment type="subcellular location">
    <subcellularLocation>
        <location evidence="1">Cell membrane</location>
        <topology evidence="1">Multi-pass membrane protein</topology>
    </subcellularLocation>
</comment>
<evidence type="ECO:0000256" key="9">
    <source>
        <dbReference type="ARBA" id="ARBA00023136"/>
    </source>
</evidence>
<sequence length="444" mass="49211">MATKISLKQINKLAIPALIAGVSEPILSLTDTAIVGNIPINATESLAAVGIVGAFISMLIWVLGQTRSAISSIVSQYVGADNVEAVKNLPAQAIFIITSLSVLIIIGTYPFANSIFKLYNASGLILDYSVAYYKIRVFGFPFTLFTIAVFGTFRGLQNTYYPMLIAIIGALVNIIFDFILVYGIEGYVPAMHIKGAAYASVFAQLLMAVFSAYYLLTKTNIPLRFSFPFNKEIKRFILMILNLFVRTLALNVTLYFASAFSTSYGKQYIAAYTIAINLWFLGAFIIDGYASAGNILSGKLLGGKEYKNLLLLSNKLIKYGIVVGIIIATIGAILYYPIGTIFTKEPEVLKSFYNIFWLVLLMQPLCALAFIFDGIFKGLGKMKTLRNVLLFATFIVFIPILFWLDALDYKLYAIFIAFTLWIIARGLPLIILFRKEFLPLSQKV</sequence>
<dbReference type="Proteomes" id="UP001597467">
    <property type="component" value="Unassembled WGS sequence"/>
</dbReference>
<comment type="similarity">
    <text evidence="2">Belongs to the multi antimicrobial extrusion (MATE) (TC 2.A.66.1) family.</text>
</comment>
<evidence type="ECO:0000256" key="8">
    <source>
        <dbReference type="ARBA" id="ARBA00023065"/>
    </source>
</evidence>
<accession>A0ABW5K456</accession>
<dbReference type="InterPro" id="IPR050222">
    <property type="entry name" value="MATE_MdtK"/>
</dbReference>
<keyword evidence="6 11" id="KW-0812">Transmembrane</keyword>
<dbReference type="NCBIfam" id="TIGR00797">
    <property type="entry name" value="matE"/>
    <property type="match status" value="1"/>
</dbReference>
<evidence type="ECO:0000313" key="13">
    <source>
        <dbReference type="Proteomes" id="UP001597467"/>
    </source>
</evidence>
<feature type="transmembrane region" description="Helical" evidence="11">
    <location>
        <begin position="388"/>
        <end position="406"/>
    </location>
</feature>
<evidence type="ECO:0000256" key="10">
    <source>
        <dbReference type="ARBA" id="ARBA00031636"/>
    </source>
</evidence>
<evidence type="ECO:0000256" key="5">
    <source>
        <dbReference type="ARBA" id="ARBA00022475"/>
    </source>
</evidence>
<feature type="transmembrane region" description="Helical" evidence="11">
    <location>
        <begin position="46"/>
        <end position="64"/>
    </location>
</feature>
<keyword evidence="8" id="KW-0406">Ion transport</keyword>
<organism evidence="12 13">
    <name type="scientific">Lacinutrix gracilariae</name>
    <dbReference type="NCBI Taxonomy" id="1747198"/>
    <lineage>
        <taxon>Bacteria</taxon>
        <taxon>Pseudomonadati</taxon>
        <taxon>Bacteroidota</taxon>
        <taxon>Flavobacteriia</taxon>
        <taxon>Flavobacteriales</taxon>
        <taxon>Flavobacteriaceae</taxon>
        <taxon>Lacinutrix</taxon>
    </lineage>
</organism>
<dbReference type="InterPro" id="IPR048279">
    <property type="entry name" value="MdtK-like"/>
</dbReference>
<gene>
    <name evidence="12" type="ORF">ACFSSB_11780</name>
</gene>
<keyword evidence="4" id="KW-0050">Antiport</keyword>
<dbReference type="InterPro" id="IPR002528">
    <property type="entry name" value="MATE_fam"/>
</dbReference>
<reference evidence="13" key="1">
    <citation type="journal article" date="2019" name="Int. J. Syst. Evol. Microbiol.">
        <title>The Global Catalogue of Microorganisms (GCM) 10K type strain sequencing project: providing services to taxonomists for standard genome sequencing and annotation.</title>
        <authorList>
            <consortium name="The Broad Institute Genomics Platform"/>
            <consortium name="The Broad Institute Genome Sequencing Center for Infectious Disease"/>
            <person name="Wu L."/>
            <person name="Ma J."/>
        </authorList>
    </citation>
    <scope>NUCLEOTIDE SEQUENCE [LARGE SCALE GENOMIC DNA]</scope>
    <source>
        <strain evidence="13">KCTC 42808</strain>
    </source>
</reference>
<dbReference type="Pfam" id="PF01554">
    <property type="entry name" value="MatE"/>
    <property type="match status" value="2"/>
</dbReference>
<dbReference type="InterPro" id="IPR044644">
    <property type="entry name" value="DinF-like"/>
</dbReference>